<dbReference type="EMBL" id="KB705371">
    <property type="protein sequence ID" value="EMR72832.1"/>
    <property type="molecule type" value="Genomic_DNA"/>
</dbReference>
<evidence type="ECO:0000313" key="1">
    <source>
        <dbReference type="EMBL" id="EMR72832.1"/>
    </source>
</evidence>
<protein>
    <submittedName>
        <fullName evidence="1">Uncharacterized protein</fullName>
    </submittedName>
</protein>
<accession>M7T853</accession>
<gene>
    <name evidence="1" type="ORF">UCREL1_100</name>
</gene>
<dbReference type="HOGENOM" id="CLU_1503434_0_0_1"/>
<dbReference type="OrthoDB" id="6161812at2759"/>
<proteinExistence type="predicted"/>
<dbReference type="KEGG" id="ela:UCREL1_100"/>
<dbReference type="Gene3D" id="1.25.40.10">
    <property type="entry name" value="Tetratricopeptide repeat domain"/>
    <property type="match status" value="1"/>
</dbReference>
<dbReference type="InterPro" id="IPR011990">
    <property type="entry name" value="TPR-like_helical_dom_sf"/>
</dbReference>
<reference evidence="2" key="1">
    <citation type="journal article" date="2013" name="Genome Announc.">
        <title>Draft genome sequence of the grapevine dieback fungus Eutypa lata UCR-EL1.</title>
        <authorList>
            <person name="Blanco-Ulate B."/>
            <person name="Rolshausen P.E."/>
            <person name="Cantu D."/>
        </authorList>
    </citation>
    <scope>NUCLEOTIDE SEQUENCE [LARGE SCALE GENOMIC DNA]</scope>
    <source>
        <strain evidence="2">UCR-EL1</strain>
    </source>
</reference>
<sequence>MYNAHSAVSFDDNNNALGLWYAEKFKEAQDGTYAQTSVETTKYAVAYSELGMAHVLNGHSTDDVMQLLEKSGQIRQRLPGFEKVNLFNVIRGKAYVHVLRGELGEAFNYLSVALQEREDEYGRDDERGGRSGALLFDLGNVTYKQAYGGEDVSVADGEVASARLLLESDRVDTELQEAK</sequence>
<dbReference type="Proteomes" id="UP000012174">
    <property type="component" value="Unassembled WGS sequence"/>
</dbReference>
<name>M7T853_EUTLA</name>
<organism evidence="1 2">
    <name type="scientific">Eutypa lata (strain UCR-EL1)</name>
    <name type="common">Grapevine dieback disease fungus</name>
    <name type="synonym">Eutypa armeniacae</name>
    <dbReference type="NCBI Taxonomy" id="1287681"/>
    <lineage>
        <taxon>Eukaryota</taxon>
        <taxon>Fungi</taxon>
        <taxon>Dikarya</taxon>
        <taxon>Ascomycota</taxon>
        <taxon>Pezizomycotina</taxon>
        <taxon>Sordariomycetes</taxon>
        <taxon>Xylariomycetidae</taxon>
        <taxon>Xylariales</taxon>
        <taxon>Diatrypaceae</taxon>
        <taxon>Eutypa</taxon>
    </lineage>
</organism>
<keyword evidence="2" id="KW-1185">Reference proteome</keyword>
<evidence type="ECO:0000313" key="2">
    <source>
        <dbReference type="Proteomes" id="UP000012174"/>
    </source>
</evidence>
<dbReference type="AlphaFoldDB" id="M7T853"/>